<feature type="region of interest" description="Disordered" evidence="1">
    <location>
        <begin position="1"/>
        <end position="43"/>
    </location>
</feature>
<feature type="compositionally biased region" description="Low complexity" evidence="1">
    <location>
        <begin position="15"/>
        <end position="31"/>
    </location>
</feature>
<feature type="compositionally biased region" description="Polar residues" evidence="1">
    <location>
        <begin position="1"/>
        <end position="12"/>
    </location>
</feature>
<sequence length="190" mass="19921">MPQPAPSAQSDTRQADAPPGVDGPVDAPVRGGEVDSRSDGNRISVTVSGELDRESEGHLHNALNSALVREGWDIDVDLSGIDSRACSEEGGDDPRAEVVQLRRAMQTRPTIDQACGILMAAFSLGPDDAWTTLVMASQNTNTKLHRVAQQLVDSVQGEALPKAVQAQLTAAVARLNGPTADQDQGASTST</sequence>
<organism evidence="3 4">
    <name type="scientific">Streptomyces bluensis</name>
    <dbReference type="NCBI Taxonomy" id="33897"/>
    <lineage>
        <taxon>Bacteria</taxon>
        <taxon>Bacillati</taxon>
        <taxon>Actinomycetota</taxon>
        <taxon>Actinomycetes</taxon>
        <taxon>Kitasatosporales</taxon>
        <taxon>Streptomycetaceae</taxon>
        <taxon>Streptomyces</taxon>
    </lineage>
</organism>
<dbReference type="InterPro" id="IPR005561">
    <property type="entry name" value="ANTAR"/>
</dbReference>
<proteinExistence type="predicted"/>
<evidence type="ECO:0000313" key="4">
    <source>
        <dbReference type="Proteomes" id="UP001602058"/>
    </source>
</evidence>
<dbReference type="InterPro" id="IPR011006">
    <property type="entry name" value="CheY-like_superfamily"/>
</dbReference>
<feature type="domain" description="ANTAR" evidence="2">
    <location>
        <begin position="91"/>
        <end position="152"/>
    </location>
</feature>
<dbReference type="EMBL" id="JBIAWJ010000002">
    <property type="protein sequence ID" value="MFF4520751.1"/>
    <property type="molecule type" value="Genomic_DNA"/>
</dbReference>
<name>A0ABW6UBD6_9ACTN</name>
<evidence type="ECO:0000259" key="2">
    <source>
        <dbReference type="PROSITE" id="PS50921"/>
    </source>
</evidence>
<dbReference type="PROSITE" id="PS50921">
    <property type="entry name" value="ANTAR"/>
    <property type="match status" value="1"/>
</dbReference>
<keyword evidence="4" id="KW-1185">Reference proteome</keyword>
<accession>A0ABW6UBD6</accession>
<reference evidence="3 4" key="1">
    <citation type="submission" date="2024-10" db="EMBL/GenBank/DDBJ databases">
        <title>The Natural Products Discovery Center: Release of the First 8490 Sequenced Strains for Exploring Actinobacteria Biosynthetic Diversity.</title>
        <authorList>
            <person name="Kalkreuter E."/>
            <person name="Kautsar S.A."/>
            <person name="Yang D."/>
            <person name="Bader C.D."/>
            <person name="Teijaro C.N."/>
            <person name="Fluegel L."/>
            <person name="Davis C.M."/>
            <person name="Simpson J.R."/>
            <person name="Lauterbach L."/>
            <person name="Steele A.D."/>
            <person name="Gui C."/>
            <person name="Meng S."/>
            <person name="Li G."/>
            <person name="Viehrig K."/>
            <person name="Ye F."/>
            <person name="Su P."/>
            <person name="Kiefer A.F."/>
            <person name="Nichols A."/>
            <person name="Cepeda A.J."/>
            <person name="Yan W."/>
            <person name="Fan B."/>
            <person name="Jiang Y."/>
            <person name="Adhikari A."/>
            <person name="Zheng C.-J."/>
            <person name="Schuster L."/>
            <person name="Cowan T.M."/>
            <person name="Smanski M.J."/>
            <person name="Chevrette M.G."/>
            <person name="De Carvalho L.P.S."/>
            <person name="Shen B."/>
        </authorList>
    </citation>
    <scope>NUCLEOTIDE SEQUENCE [LARGE SCALE GENOMIC DNA]</scope>
    <source>
        <strain evidence="3 4">NPDC001390</strain>
    </source>
</reference>
<dbReference type="SUPFAM" id="SSF52172">
    <property type="entry name" value="CheY-like"/>
    <property type="match status" value="1"/>
</dbReference>
<evidence type="ECO:0000256" key="1">
    <source>
        <dbReference type="SAM" id="MobiDB-lite"/>
    </source>
</evidence>
<dbReference type="Gene3D" id="1.10.10.10">
    <property type="entry name" value="Winged helix-like DNA-binding domain superfamily/Winged helix DNA-binding domain"/>
    <property type="match status" value="1"/>
</dbReference>
<gene>
    <name evidence="3" type="ORF">ACFY1D_04730</name>
</gene>
<dbReference type="SMART" id="SM01012">
    <property type="entry name" value="ANTAR"/>
    <property type="match status" value="1"/>
</dbReference>
<dbReference type="RefSeq" id="WP_387883702.1">
    <property type="nucleotide sequence ID" value="NZ_JBIAWJ010000002.1"/>
</dbReference>
<dbReference type="Pfam" id="PF03861">
    <property type="entry name" value="ANTAR"/>
    <property type="match status" value="1"/>
</dbReference>
<dbReference type="InterPro" id="IPR036388">
    <property type="entry name" value="WH-like_DNA-bd_sf"/>
</dbReference>
<evidence type="ECO:0000313" key="3">
    <source>
        <dbReference type="EMBL" id="MFF4520751.1"/>
    </source>
</evidence>
<dbReference type="Proteomes" id="UP001602058">
    <property type="component" value="Unassembled WGS sequence"/>
</dbReference>
<protein>
    <submittedName>
        <fullName evidence="3">ANTAR domain-containing protein</fullName>
    </submittedName>
</protein>
<comment type="caution">
    <text evidence="3">The sequence shown here is derived from an EMBL/GenBank/DDBJ whole genome shotgun (WGS) entry which is preliminary data.</text>
</comment>